<dbReference type="KEGG" id="dgo:DGo_PF0018"/>
<protein>
    <submittedName>
        <fullName evidence="1">Uncharacterized protein</fullName>
    </submittedName>
</protein>
<dbReference type="EMBL" id="CP002197">
    <property type="protein sequence ID" value="AFD28241.1"/>
    <property type="molecule type" value="Genomic_DNA"/>
</dbReference>
<organism evidence="1 2">
    <name type="scientific">Deinococcus gobiensis (strain DSM 21396 / JCM 16679 / CGMCC 1.7299 / I-0)</name>
    <dbReference type="NCBI Taxonomy" id="745776"/>
    <lineage>
        <taxon>Bacteria</taxon>
        <taxon>Thermotogati</taxon>
        <taxon>Deinococcota</taxon>
        <taxon>Deinococci</taxon>
        <taxon>Deinococcales</taxon>
        <taxon>Deinococcaceae</taxon>
        <taxon>Deinococcus</taxon>
    </lineage>
</organism>
<dbReference type="AlphaFoldDB" id="H8H3Z4"/>
<proteinExistence type="predicted"/>
<accession>H8H3Z4</accession>
<gene>
    <name evidence="1" type="ordered locus">DGo_PF0018</name>
</gene>
<evidence type="ECO:0000313" key="2">
    <source>
        <dbReference type="Proteomes" id="UP000007575"/>
    </source>
</evidence>
<geneLocation type="plasmid" evidence="1 2">
    <name>P6</name>
</geneLocation>
<dbReference type="HOGENOM" id="CLU_3042629_0_0_0"/>
<reference evidence="1 2" key="1">
    <citation type="journal article" date="2012" name="PLoS ONE">
        <title>Genome sequence and transcriptome analysis of the radioresistant bacterium Deinococcus gobiensis: insights into the extreme environmental adaptations.</title>
        <authorList>
            <person name="Yuan M."/>
            <person name="Chen M."/>
            <person name="Zhang W."/>
            <person name="Lu W."/>
            <person name="Wang J."/>
            <person name="Yang M."/>
            <person name="Zhao P."/>
            <person name="Tang R."/>
            <person name="Li X."/>
            <person name="Hao Y."/>
            <person name="Zhou Z."/>
            <person name="Zhan Y."/>
            <person name="Yu H."/>
            <person name="Teng C."/>
            <person name="Yan Y."/>
            <person name="Ping S."/>
            <person name="Wang Y."/>
            <person name="Lin M."/>
        </authorList>
    </citation>
    <scope>NUCLEOTIDE SEQUENCE [LARGE SCALE GENOMIC DNA]</scope>
    <source>
        <strain evidence="2">DSM 21396 / JCM 16679 / CGMCC 1.7299 / I-0</strain>
        <plasmid evidence="1">P6</plasmid>
    </source>
</reference>
<sequence length="54" mass="5621">MSGEQPFFLLGTGEAAGLPGRNGHAQYSLFTHGSVSAVEQRTMCAARSPSEALP</sequence>
<dbReference type="Proteomes" id="UP000007575">
    <property type="component" value="Plasmid P6"/>
</dbReference>
<evidence type="ECO:0000313" key="1">
    <source>
        <dbReference type="EMBL" id="AFD28241.1"/>
    </source>
</evidence>
<name>H8H3Z4_DEIGI</name>
<keyword evidence="2" id="KW-1185">Reference proteome</keyword>
<keyword evidence="1" id="KW-0614">Plasmid</keyword>